<dbReference type="SUPFAM" id="SSF53613">
    <property type="entry name" value="Ribokinase-like"/>
    <property type="match status" value="1"/>
</dbReference>
<keyword evidence="3" id="KW-1185">Reference proteome</keyword>
<dbReference type="Pfam" id="PF00294">
    <property type="entry name" value="PfkB"/>
    <property type="match status" value="1"/>
</dbReference>
<feature type="domain" description="Carbohydrate kinase PfkB" evidence="1">
    <location>
        <begin position="27"/>
        <end position="282"/>
    </location>
</feature>
<dbReference type="OrthoDB" id="26487at2759"/>
<dbReference type="PANTHER" id="PTHR46566:SF2">
    <property type="entry name" value="ATP-DEPENDENT 6-PHOSPHOFRUCTOKINASE ISOZYME 2"/>
    <property type="match status" value="1"/>
</dbReference>
<dbReference type="AlphaFoldDB" id="A0A1Z5K9T8"/>
<protein>
    <recommendedName>
        <fullName evidence="1">Carbohydrate kinase PfkB domain-containing protein</fullName>
    </recommendedName>
</protein>
<comment type="caution">
    <text evidence="2">The sequence shown here is derived from an EMBL/GenBank/DDBJ whole genome shotgun (WGS) entry which is preliminary data.</text>
</comment>
<evidence type="ECO:0000259" key="1">
    <source>
        <dbReference type="Pfam" id="PF00294"/>
    </source>
</evidence>
<dbReference type="PANTHER" id="PTHR46566">
    <property type="entry name" value="1-PHOSPHOFRUCTOKINASE-RELATED"/>
    <property type="match status" value="1"/>
</dbReference>
<dbReference type="InterPro" id="IPR029056">
    <property type="entry name" value="Ribokinase-like"/>
</dbReference>
<evidence type="ECO:0000313" key="2">
    <source>
        <dbReference type="EMBL" id="GAX23029.1"/>
    </source>
</evidence>
<organism evidence="2 3">
    <name type="scientific">Fistulifera solaris</name>
    <name type="common">Oleaginous diatom</name>
    <dbReference type="NCBI Taxonomy" id="1519565"/>
    <lineage>
        <taxon>Eukaryota</taxon>
        <taxon>Sar</taxon>
        <taxon>Stramenopiles</taxon>
        <taxon>Ochrophyta</taxon>
        <taxon>Bacillariophyta</taxon>
        <taxon>Bacillariophyceae</taxon>
        <taxon>Bacillariophycidae</taxon>
        <taxon>Naviculales</taxon>
        <taxon>Naviculaceae</taxon>
        <taxon>Fistulifera</taxon>
    </lineage>
</organism>
<gene>
    <name evidence="2" type="ORF">FisN_15Hh072</name>
</gene>
<dbReference type="InParanoid" id="A0A1Z5K9T8"/>
<accession>A0A1Z5K9T8</accession>
<evidence type="ECO:0000313" key="3">
    <source>
        <dbReference type="Proteomes" id="UP000198406"/>
    </source>
</evidence>
<name>A0A1Z5K9T8_FISSO</name>
<dbReference type="Gene3D" id="3.40.1190.20">
    <property type="match status" value="1"/>
</dbReference>
<dbReference type="InterPro" id="IPR011611">
    <property type="entry name" value="PfkB_dom"/>
</dbReference>
<dbReference type="Proteomes" id="UP000198406">
    <property type="component" value="Unassembled WGS sequence"/>
</dbReference>
<proteinExistence type="predicted"/>
<reference evidence="2 3" key="1">
    <citation type="journal article" date="2015" name="Plant Cell">
        <title>Oil accumulation by the oleaginous diatom Fistulifera solaris as revealed by the genome and transcriptome.</title>
        <authorList>
            <person name="Tanaka T."/>
            <person name="Maeda Y."/>
            <person name="Veluchamy A."/>
            <person name="Tanaka M."/>
            <person name="Abida H."/>
            <person name="Marechal E."/>
            <person name="Bowler C."/>
            <person name="Muto M."/>
            <person name="Sunaga Y."/>
            <person name="Tanaka M."/>
            <person name="Yoshino T."/>
            <person name="Taniguchi T."/>
            <person name="Fukuda Y."/>
            <person name="Nemoto M."/>
            <person name="Matsumoto M."/>
            <person name="Wong P.S."/>
            <person name="Aburatani S."/>
            <person name="Fujibuchi W."/>
        </authorList>
    </citation>
    <scope>NUCLEOTIDE SEQUENCE [LARGE SCALE GENOMIC DNA]</scope>
    <source>
        <strain evidence="2 3">JPCC DA0580</strain>
    </source>
</reference>
<sequence>MKFTPWKTMTTGSTIIVGLNSALQKRFILPPDDHLVPGNVHRARSVQLGVGGKGQDVAVTLTCLQYSGSLKLAQFVGSGAEGDAVYRMLVDLMGDDAMQLTVRPAGGMRTCTSIVAANSTTELVEPSDLIEESEVAELMSKLSAETTCSALCFSGSMPPGCPVDTYASIYDIVAGDHTICLIDTVVGLPELLRAISLKQRHGQTMLKINASELCRLAGVKTTGAETSGISSQEIMTAIKAFLCQHKPYAQQALSAIAITDGAHPAYLATMPVAAENEFRIFQIPVTNLLTEKRPLPWETWSRGSSTTLYPIGAGDAVAAGTLAAWKCLSSDDQQSSSLPPELSAVLQDDRVPSTRALLSAFSFGLACGTASCLQEQNSVLKPQDVLHFFNRGGRPAFLACDVIC</sequence>
<dbReference type="EMBL" id="BDSP01000193">
    <property type="protein sequence ID" value="GAX23029.1"/>
    <property type="molecule type" value="Genomic_DNA"/>
</dbReference>